<dbReference type="InterPro" id="IPR011041">
    <property type="entry name" value="Quinoprot_gluc/sorb_DH_b-prop"/>
</dbReference>
<feature type="chain" id="PRO_5026327219" description="SbsA Ig-like domain-containing protein" evidence="2">
    <location>
        <begin position="46"/>
        <end position="773"/>
    </location>
</feature>
<dbReference type="InterPro" id="IPR014755">
    <property type="entry name" value="Cu-Rt/internalin_Ig-like"/>
</dbReference>
<evidence type="ECO:0000259" key="3">
    <source>
        <dbReference type="Pfam" id="PF13205"/>
    </source>
</evidence>
<evidence type="ECO:0000256" key="1">
    <source>
        <dbReference type="ARBA" id="ARBA00022729"/>
    </source>
</evidence>
<evidence type="ECO:0000313" key="5">
    <source>
        <dbReference type="Proteomes" id="UP000481583"/>
    </source>
</evidence>
<dbReference type="EMBL" id="JAAKZV010000109">
    <property type="protein sequence ID" value="NGN66753.1"/>
    <property type="molecule type" value="Genomic_DNA"/>
</dbReference>
<keyword evidence="5" id="KW-1185">Reference proteome</keyword>
<feature type="domain" description="SbsA Ig-like" evidence="3">
    <location>
        <begin position="223"/>
        <end position="329"/>
    </location>
</feature>
<dbReference type="Proteomes" id="UP000481583">
    <property type="component" value="Unassembled WGS sequence"/>
</dbReference>
<feature type="signal peptide" evidence="2">
    <location>
        <begin position="1"/>
        <end position="45"/>
    </location>
</feature>
<evidence type="ECO:0000313" key="4">
    <source>
        <dbReference type="EMBL" id="NGN66753.1"/>
    </source>
</evidence>
<dbReference type="AlphaFoldDB" id="A0A6G4U3T8"/>
<dbReference type="InterPro" id="IPR011042">
    <property type="entry name" value="6-blade_b-propeller_TolB-like"/>
</dbReference>
<comment type="caution">
    <text evidence="4">The sequence shown here is derived from an EMBL/GenBank/DDBJ whole genome shotgun (WGS) entry which is preliminary data.</text>
</comment>
<dbReference type="Gene3D" id="2.60.40.1220">
    <property type="match status" value="1"/>
</dbReference>
<evidence type="ECO:0000256" key="2">
    <source>
        <dbReference type="SAM" id="SignalP"/>
    </source>
</evidence>
<dbReference type="SUPFAM" id="SSF49785">
    <property type="entry name" value="Galactose-binding domain-like"/>
    <property type="match status" value="1"/>
</dbReference>
<dbReference type="SUPFAM" id="SSF50952">
    <property type="entry name" value="Soluble quinoprotein glucose dehydrogenase"/>
    <property type="match status" value="1"/>
</dbReference>
<accession>A0A6G4U3T8</accession>
<dbReference type="Pfam" id="PF13205">
    <property type="entry name" value="Big_5"/>
    <property type="match status" value="1"/>
</dbReference>
<dbReference type="PANTHER" id="PTHR19328:SF75">
    <property type="entry name" value="ALDOSE SUGAR DEHYDROGENASE YLII"/>
    <property type="match status" value="1"/>
</dbReference>
<reference evidence="4 5" key="1">
    <citation type="submission" date="2020-02" db="EMBL/GenBank/DDBJ databases">
        <title>Whole-genome analyses of novel actinobacteria.</title>
        <authorList>
            <person name="Sahin N."/>
        </authorList>
    </citation>
    <scope>NUCLEOTIDE SEQUENCE [LARGE SCALE GENOMIC DNA]</scope>
    <source>
        <strain evidence="4 5">A7024</strain>
    </source>
</reference>
<dbReference type="Gene3D" id="2.120.10.30">
    <property type="entry name" value="TolB, C-terminal domain"/>
    <property type="match status" value="1"/>
</dbReference>
<name>A0A6G4U3T8_9ACTN</name>
<sequence length="773" mass="79869">MSWARRGSPVGVLSSAARRMPRSAPLFVALTTVGITMAGPAPAHAETTFSAKVDFGAASTVPVTGYHLDYGQAFGARTGPHQGSGLSYGWVGMDSATPLNLTGNGRDRGSAEPDRLLATLMHMQLPASSAGVKTPGRWEMAVPNGTYSVKVSVGDRTATDSVHALQIENQNAIDGFRPTDATRYQTRTVTPTVTDGRLTVSPKTGTNTKITHLEIAPLADAASHPEIRAVTPSNTATGVATTGSIVADLRLIDSGVDAASLSATTVTLKESVSGAAVAARVLTSGGGDVINVSPTAGLKPNTRYQLAVTSGVKDLNGRTFTPWRSVFTTGAGTGSGTIAFDKAASGASGKSFTSVVKGPDGKLYAATLDGYIMRWAIAADGTLTSPETISTVRSDATARGLPGAPNRTIIGMAFDPAATAANPILWISSNTMYAGGTPNEPDWSSMVAKLSGPALGTYTEVLSGLPRSVKDHETNSLAFGPDGALYISQGANNAMGAPDAVWGNRPEHLLNAAILRLDRAKLPATLPLNVRTESPGTYDPYAANAPVTLYATGVRNAYDLVWHSNGHLYAPTNGSAAGGNSPATPTPLPASCGNRRIDAATNGAYTGPAVPSLTSNPTAETDYVFDVKKNRYYGHPAPVRCEWVLAGGNPTSSVDPFEAAAYPVGTQPDRNLDLAGMYDAGLHASADGAVEYRGGAFGGALRGKLLVVRYSSGQDIEVFTADAGGSLSPPTTGITGFTGFQQPLDITEDSANGNLYVTELGASRITLLRPRVT</sequence>
<dbReference type="InterPro" id="IPR008979">
    <property type="entry name" value="Galactose-bd-like_sf"/>
</dbReference>
<gene>
    <name evidence="4" type="ORF">G5C51_22965</name>
</gene>
<dbReference type="InterPro" id="IPR032812">
    <property type="entry name" value="SbsA_Ig"/>
</dbReference>
<dbReference type="PANTHER" id="PTHR19328">
    <property type="entry name" value="HEDGEHOG-INTERACTING PROTEIN"/>
    <property type="match status" value="1"/>
</dbReference>
<dbReference type="Gene3D" id="2.60.120.430">
    <property type="entry name" value="Galactose-binding lectin"/>
    <property type="match status" value="1"/>
</dbReference>
<protein>
    <recommendedName>
        <fullName evidence="3">SbsA Ig-like domain-containing protein</fullName>
    </recommendedName>
</protein>
<proteinExistence type="predicted"/>
<keyword evidence="1 2" id="KW-0732">Signal</keyword>
<organism evidence="4 5">
    <name type="scientific">Streptomyces coryli</name>
    <dbReference type="NCBI Taxonomy" id="1128680"/>
    <lineage>
        <taxon>Bacteria</taxon>
        <taxon>Bacillati</taxon>
        <taxon>Actinomycetota</taxon>
        <taxon>Actinomycetes</taxon>
        <taxon>Kitasatosporales</taxon>
        <taxon>Streptomycetaceae</taxon>
        <taxon>Streptomyces</taxon>
    </lineage>
</organism>